<feature type="compositionally biased region" description="Low complexity" evidence="1">
    <location>
        <begin position="240"/>
        <end position="256"/>
    </location>
</feature>
<feature type="compositionally biased region" description="Polar residues" evidence="1">
    <location>
        <begin position="396"/>
        <end position="405"/>
    </location>
</feature>
<feature type="compositionally biased region" description="Basic residues" evidence="1">
    <location>
        <begin position="38"/>
        <end position="49"/>
    </location>
</feature>
<gene>
    <name evidence="2" type="ORF">BJ212DRAFT_1477637</name>
</gene>
<keyword evidence="3" id="KW-1185">Reference proteome</keyword>
<evidence type="ECO:0000313" key="3">
    <source>
        <dbReference type="Proteomes" id="UP000807769"/>
    </source>
</evidence>
<dbReference type="GeneID" id="64633597"/>
<proteinExistence type="predicted"/>
<feature type="compositionally biased region" description="Basic and acidic residues" evidence="1">
    <location>
        <begin position="28"/>
        <end position="37"/>
    </location>
</feature>
<feature type="compositionally biased region" description="Basic residues" evidence="1">
    <location>
        <begin position="94"/>
        <end position="106"/>
    </location>
</feature>
<organism evidence="2 3">
    <name type="scientific">Suillus subaureus</name>
    <dbReference type="NCBI Taxonomy" id="48587"/>
    <lineage>
        <taxon>Eukaryota</taxon>
        <taxon>Fungi</taxon>
        <taxon>Dikarya</taxon>
        <taxon>Basidiomycota</taxon>
        <taxon>Agaricomycotina</taxon>
        <taxon>Agaricomycetes</taxon>
        <taxon>Agaricomycetidae</taxon>
        <taxon>Boletales</taxon>
        <taxon>Suillineae</taxon>
        <taxon>Suillaceae</taxon>
        <taxon>Suillus</taxon>
    </lineage>
</organism>
<dbReference type="Proteomes" id="UP000807769">
    <property type="component" value="Unassembled WGS sequence"/>
</dbReference>
<feature type="region of interest" description="Disordered" evidence="1">
    <location>
        <begin position="225"/>
        <end position="270"/>
    </location>
</feature>
<accession>A0A9P7EIA7</accession>
<evidence type="ECO:0000313" key="2">
    <source>
        <dbReference type="EMBL" id="KAG1821797.1"/>
    </source>
</evidence>
<sequence length="582" mass="63375">MAPKASQEVSTCRTHPSNTNAHPGRPVLEAKAEEHLRNAKRKLHTKKSKVTNDPHANESPEEKSAQIQKAAEQIAGIEDNMVTLKAKALGNKLKPVHPHPHPRTKGKSQQVPTKDAASDTPTVNDGPEDMLLSASEADVVAEKPGKKQTAEKTKTLLKEAIRNAQNSEIKTDSNNNSDINTRVSDKKGNNAALSTTKKLSLGGYIKNWANDVLEKAYLKSNILSSRSESHTPTPPQSILSTATTSTSTSSKATSASINKEKATKPDIHESDDVLMVSDVDSLNDCPNSLEQHPAALHWKGKKAVRKSTTIIVPASKSDSKPEQTTYVTESGGVKWKAASNDIQDFVDETGSEASSEATDNSDILIDDSQEMTGFMPEVTTIPTTKKKEYAPCKTTSVSTIVSQNAAPPPPKKLKKESSESTNDDNLMPPPSTQVPAGYYDDTMPPPSTQVPPGHWTTAAQEMIKLRGQYCNTDLPIPANSKWVKAFLSTAVLWAGSQPNPWEMSESMMVDTLQDIFEVVYPGVKYKVNLNSTVFTVMQQWLSEWRSNIGSAALAIIVDFCSRIKDAPNTEVAKHLLKKCVYL</sequence>
<name>A0A9P7EIA7_9AGAM</name>
<dbReference type="AlphaFoldDB" id="A0A9P7EIA7"/>
<dbReference type="EMBL" id="JABBWG010000006">
    <property type="protein sequence ID" value="KAG1821797.1"/>
    <property type="molecule type" value="Genomic_DNA"/>
</dbReference>
<feature type="compositionally biased region" description="Basic and acidic residues" evidence="1">
    <location>
        <begin position="140"/>
        <end position="161"/>
    </location>
</feature>
<feature type="region of interest" description="Disordered" evidence="1">
    <location>
        <begin position="396"/>
        <end position="431"/>
    </location>
</feature>
<feature type="compositionally biased region" description="Polar residues" evidence="1">
    <location>
        <begin position="7"/>
        <end position="21"/>
    </location>
</feature>
<feature type="compositionally biased region" description="Polar residues" evidence="1">
    <location>
        <begin position="163"/>
        <end position="182"/>
    </location>
</feature>
<dbReference type="RefSeq" id="XP_041196537.1">
    <property type="nucleotide sequence ID" value="XM_041339581.1"/>
</dbReference>
<feature type="region of interest" description="Disordered" evidence="1">
    <location>
        <begin position="86"/>
        <end position="196"/>
    </location>
</feature>
<reference evidence="2" key="1">
    <citation type="journal article" date="2020" name="New Phytol.">
        <title>Comparative genomics reveals dynamic genome evolution in host specialist ectomycorrhizal fungi.</title>
        <authorList>
            <person name="Lofgren L.A."/>
            <person name="Nguyen N.H."/>
            <person name="Vilgalys R."/>
            <person name="Ruytinx J."/>
            <person name="Liao H.L."/>
            <person name="Branco S."/>
            <person name="Kuo A."/>
            <person name="LaButti K."/>
            <person name="Lipzen A."/>
            <person name="Andreopoulos W."/>
            <person name="Pangilinan J."/>
            <person name="Riley R."/>
            <person name="Hundley H."/>
            <person name="Na H."/>
            <person name="Barry K."/>
            <person name="Grigoriev I.V."/>
            <person name="Stajich J.E."/>
            <person name="Kennedy P.G."/>
        </authorList>
    </citation>
    <scope>NUCLEOTIDE SEQUENCE</scope>
    <source>
        <strain evidence="2">MN1</strain>
    </source>
</reference>
<comment type="caution">
    <text evidence="2">The sequence shown here is derived from an EMBL/GenBank/DDBJ whole genome shotgun (WGS) entry which is preliminary data.</text>
</comment>
<feature type="compositionally biased region" description="Basic and acidic residues" evidence="1">
    <location>
        <begin position="258"/>
        <end position="270"/>
    </location>
</feature>
<feature type="compositionally biased region" description="Basic and acidic residues" evidence="1">
    <location>
        <begin position="50"/>
        <end position="64"/>
    </location>
</feature>
<protein>
    <submittedName>
        <fullName evidence="2">Uncharacterized protein</fullName>
    </submittedName>
</protein>
<feature type="region of interest" description="Disordered" evidence="1">
    <location>
        <begin position="1"/>
        <end position="69"/>
    </location>
</feature>
<dbReference type="OrthoDB" id="2680326at2759"/>
<evidence type="ECO:0000256" key="1">
    <source>
        <dbReference type="SAM" id="MobiDB-lite"/>
    </source>
</evidence>